<name>A0ABR9XUG0_9CHLB</name>
<evidence type="ECO:0000256" key="1">
    <source>
        <dbReference type="SAM" id="MobiDB-lite"/>
    </source>
</evidence>
<dbReference type="RefSeq" id="WP_194185846.1">
    <property type="nucleotide sequence ID" value="NZ_JADGIH010000031.1"/>
</dbReference>
<proteinExistence type="predicted"/>
<protein>
    <submittedName>
        <fullName evidence="2">Uncharacterized protein</fullName>
    </submittedName>
</protein>
<accession>A0ABR9XUG0</accession>
<organism evidence="2 3">
    <name type="scientific">Prosthecochloris ethylica</name>
    <dbReference type="NCBI Taxonomy" id="2743976"/>
    <lineage>
        <taxon>Bacteria</taxon>
        <taxon>Pseudomonadati</taxon>
        <taxon>Chlorobiota</taxon>
        <taxon>Chlorobiia</taxon>
        <taxon>Chlorobiales</taxon>
        <taxon>Chlorobiaceae</taxon>
        <taxon>Prosthecochloris</taxon>
    </lineage>
</organism>
<evidence type="ECO:0000313" key="3">
    <source>
        <dbReference type="Proteomes" id="UP000619838"/>
    </source>
</evidence>
<keyword evidence="3" id="KW-1185">Reference proteome</keyword>
<comment type="caution">
    <text evidence="2">The sequence shown here is derived from an EMBL/GenBank/DDBJ whole genome shotgun (WGS) entry which is preliminary data.</text>
</comment>
<evidence type="ECO:0000313" key="2">
    <source>
        <dbReference type="EMBL" id="MBF0637692.1"/>
    </source>
</evidence>
<dbReference type="Proteomes" id="UP000619838">
    <property type="component" value="Unassembled WGS sequence"/>
</dbReference>
<feature type="region of interest" description="Disordered" evidence="1">
    <location>
        <begin position="1"/>
        <end position="20"/>
    </location>
</feature>
<reference evidence="2 3" key="1">
    <citation type="journal article" date="2020" name="Microorganisms">
        <title>Simultaneous Genome Sequencing of Prosthecochloris ethylica and Desulfuromonas acetoxidans within a Syntrophic Mixture Reveals Unique Pili and Protein Interactions.</title>
        <authorList>
            <person name="Kyndt J.A."/>
            <person name="Van Beeumen J.J."/>
            <person name="Meyer T.E."/>
        </authorList>
    </citation>
    <scope>NUCLEOTIDE SEQUENCE [LARGE SCALE GENOMIC DNA]</scope>
    <source>
        <strain evidence="2 3">N3</strain>
    </source>
</reference>
<gene>
    <name evidence="2" type="ORF">INT08_10995</name>
</gene>
<sequence>MTGIEAVRGTKSPGQSLKKNAFGRNFLPRFQKKVFGSVGGFFYIEGPLENGGCFLAVLTREDQQVSMTMSYEKKVEKVFGKMIEIA</sequence>
<dbReference type="EMBL" id="JADGII010000042">
    <property type="protein sequence ID" value="MBF0637692.1"/>
    <property type="molecule type" value="Genomic_DNA"/>
</dbReference>